<dbReference type="EMBL" id="VSRR010023023">
    <property type="protein sequence ID" value="MPC65188.1"/>
    <property type="molecule type" value="Genomic_DNA"/>
</dbReference>
<gene>
    <name evidence="1" type="ORF">E2C01_059319</name>
</gene>
<proteinExistence type="predicted"/>
<keyword evidence="2" id="KW-1185">Reference proteome</keyword>
<sequence>MTLPEDGRALYLASSFGNVSVADSLRLTPLSHTSQYSIPHHHYLPPCAVLPHHPLQSCLGWASLWDVNAFGYLVSEPDMRQREGDI</sequence>
<dbReference type="Proteomes" id="UP000324222">
    <property type="component" value="Unassembled WGS sequence"/>
</dbReference>
<protein>
    <submittedName>
        <fullName evidence="1">Uncharacterized protein</fullName>
    </submittedName>
</protein>
<name>A0A5B7H807_PORTR</name>
<organism evidence="1 2">
    <name type="scientific">Portunus trituberculatus</name>
    <name type="common">Swimming crab</name>
    <name type="synonym">Neptunus trituberculatus</name>
    <dbReference type="NCBI Taxonomy" id="210409"/>
    <lineage>
        <taxon>Eukaryota</taxon>
        <taxon>Metazoa</taxon>
        <taxon>Ecdysozoa</taxon>
        <taxon>Arthropoda</taxon>
        <taxon>Crustacea</taxon>
        <taxon>Multicrustacea</taxon>
        <taxon>Malacostraca</taxon>
        <taxon>Eumalacostraca</taxon>
        <taxon>Eucarida</taxon>
        <taxon>Decapoda</taxon>
        <taxon>Pleocyemata</taxon>
        <taxon>Brachyura</taxon>
        <taxon>Eubrachyura</taxon>
        <taxon>Portunoidea</taxon>
        <taxon>Portunidae</taxon>
        <taxon>Portuninae</taxon>
        <taxon>Portunus</taxon>
    </lineage>
</organism>
<reference evidence="1 2" key="1">
    <citation type="submission" date="2019-05" db="EMBL/GenBank/DDBJ databases">
        <title>Another draft genome of Portunus trituberculatus and its Hox gene families provides insights of decapod evolution.</title>
        <authorList>
            <person name="Jeong J.-H."/>
            <person name="Song I."/>
            <person name="Kim S."/>
            <person name="Choi T."/>
            <person name="Kim D."/>
            <person name="Ryu S."/>
            <person name="Kim W."/>
        </authorList>
    </citation>
    <scope>NUCLEOTIDE SEQUENCE [LARGE SCALE GENOMIC DNA]</scope>
    <source>
        <tissue evidence="1">Muscle</tissue>
    </source>
</reference>
<evidence type="ECO:0000313" key="2">
    <source>
        <dbReference type="Proteomes" id="UP000324222"/>
    </source>
</evidence>
<accession>A0A5B7H807</accession>
<comment type="caution">
    <text evidence="1">The sequence shown here is derived from an EMBL/GenBank/DDBJ whole genome shotgun (WGS) entry which is preliminary data.</text>
</comment>
<dbReference type="AlphaFoldDB" id="A0A5B7H807"/>
<evidence type="ECO:0000313" key="1">
    <source>
        <dbReference type="EMBL" id="MPC65188.1"/>
    </source>
</evidence>